<dbReference type="Proteomes" id="UP000249700">
    <property type="component" value="Unassembled WGS sequence"/>
</dbReference>
<dbReference type="InterPro" id="IPR014464">
    <property type="entry name" value="CvfB_fam"/>
</dbReference>
<feature type="domain" description="Conserved virulence factor B-like winged helix" evidence="3">
    <location>
        <begin position="194"/>
        <end position="250"/>
    </location>
</feature>
<evidence type="ECO:0000259" key="3">
    <source>
        <dbReference type="Pfam" id="PF17783"/>
    </source>
</evidence>
<evidence type="ECO:0008006" key="6">
    <source>
        <dbReference type="Google" id="ProtNLM"/>
    </source>
</evidence>
<accession>A0A328XMP3</accession>
<evidence type="ECO:0000256" key="1">
    <source>
        <dbReference type="PIRNR" id="PIRNR012524"/>
    </source>
</evidence>
<gene>
    <name evidence="4" type="ORF">BCL93_109152</name>
</gene>
<protein>
    <recommendedName>
        <fullName evidence="6">RNA-binding protein</fullName>
    </recommendedName>
</protein>
<comment type="caution">
    <text evidence="4">The sequence shown here is derived from an EMBL/GenBank/DDBJ whole genome shotgun (WGS) entry which is preliminary data.</text>
</comment>
<dbReference type="Gene3D" id="1.10.10.10">
    <property type="entry name" value="Winged helix-like DNA-binding domain superfamily/Winged helix DNA-binding domain"/>
    <property type="match status" value="1"/>
</dbReference>
<dbReference type="Pfam" id="PF13509">
    <property type="entry name" value="S1_2"/>
    <property type="match status" value="1"/>
</dbReference>
<dbReference type="PANTHER" id="PTHR37296:SF1">
    <property type="entry name" value="CONSERVED VIRULENCE FACTOR B"/>
    <property type="match status" value="1"/>
</dbReference>
<dbReference type="InterPro" id="IPR012340">
    <property type="entry name" value="NA-bd_OB-fold"/>
</dbReference>
<dbReference type="EMBL" id="QLSX01000009">
    <property type="protein sequence ID" value="RAR59593.1"/>
    <property type="molecule type" value="Genomic_DNA"/>
</dbReference>
<dbReference type="AlphaFoldDB" id="A0A328XMP3"/>
<dbReference type="OrthoDB" id="9801597at2"/>
<evidence type="ECO:0000313" key="5">
    <source>
        <dbReference type="Proteomes" id="UP000249700"/>
    </source>
</evidence>
<organism evidence="4 5">
    <name type="scientific">Onishia taeanensis</name>
    <dbReference type="NCBI Taxonomy" id="284577"/>
    <lineage>
        <taxon>Bacteria</taxon>
        <taxon>Pseudomonadati</taxon>
        <taxon>Pseudomonadota</taxon>
        <taxon>Gammaproteobacteria</taxon>
        <taxon>Oceanospirillales</taxon>
        <taxon>Halomonadaceae</taxon>
        <taxon>Onishia</taxon>
    </lineage>
</organism>
<dbReference type="Gene3D" id="2.40.50.140">
    <property type="entry name" value="Nucleic acid-binding proteins"/>
    <property type="match status" value="1"/>
</dbReference>
<feature type="domain" description="Conserved virulence factor B first S1" evidence="2">
    <location>
        <begin position="33"/>
        <end position="92"/>
    </location>
</feature>
<name>A0A328XMP3_9GAMM</name>
<evidence type="ECO:0000313" key="4">
    <source>
        <dbReference type="EMBL" id="RAR59593.1"/>
    </source>
</evidence>
<comment type="similarity">
    <text evidence="1">Belongs to the CvfB family.</text>
</comment>
<dbReference type="PIRSF" id="PIRSF012524">
    <property type="entry name" value="YitL_S1"/>
    <property type="match status" value="1"/>
</dbReference>
<evidence type="ECO:0000259" key="2">
    <source>
        <dbReference type="Pfam" id="PF13509"/>
    </source>
</evidence>
<dbReference type="Pfam" id="PF17783">
    <property type="entry name" value="WHD_CvfB"/>
    <property type="match status" value="1"/>
</dbReference>
<dbReference type="PANTHER" id="PTHR37296">
    <property type="entry name" value="CONSERVED VIRULENCE FACTOR B"/>
    <property type="match status" value="1"/>
</dbReference>
<sequence>MTRSSKDRPDTRGARAAHPVVSTPAADAPLAEVGQVAYLEVVAVNNTGAFLGWGRPKDLLLPFNEQPYRPAVGKRVLVIIFEDDQGRPTASMRLDDFLHDSVDDALREGSLSEDAAGAMATGRAVTLVIGDRTDLGLKAVVDDRIWGLLYHDELPRQVRRGERLTGYVKQRREDGRLDLSLMPAGVAKRDLATDKVLAALDEAGGFLPLTDKSPAPAIKARLGVSKNAFKQAIGGLYKARQITLEANGIRRREDDQH</sequence>
<dbReference type="RefSeq" id="WP_112055702.1">
    <property type="nucleotide sequence ID" value="NZ_QLSX01000009.1"/>
</dbReference>
<dbReference type="InterPro" id="IPR036388">
    <property type="entry name" value="WH-like_DNA-bd_sf"/>
</dbReference>
<dbReference type="InterPro" id="IPR039566">
    <property type="entry name" value="CvfB_S1_st"/>
</dbReference>
<dbReference type="InterPro" id="IPR040764">
    <property type="entry name" value="CvfB_WH"/>
</dbReference>
<proteinExistence type="inferred from homology"/>
<reference evidence="4 5" key="1">
    <citation type="submission" date="2018-06" db="EMBL/GenBank/DDBJ databases">
        <title>Comparative analysis of microorganisms from saline springs in Andes Mountain Range, Colombia.</title>
        <authorList>
            <person name="Rubin E."/>
        </authorList>
    </citation>
    <scope>NUCLEOTIDE SEQUENCE [LARGE SCALE GENOMIC DNA]</scope>
    <source>
        <strain evidence="4 5">USBA-857</strain>
    </source>
</reference>